<dbReference type="GO" id="GO:0004591">
    <property type="term" value="F:oxoglutarate dehydrogenase (succinyl-transferring) activity"/>
    <property type="evidence" value="ECO:0007669"/>
    <property type="project" value="TreeGrafter"/>
</dbReference>
<dbReference type="OrthoDB" id="413077at2759"/>
<keyword evidence="3" id="KW-0560">Oxidoreductase</keyword>
<dbReference type="Proteomes" id="UP000230750">
    <property type="component" value="Unassembled WGS sequence"/>
</dbReference>
<evidence type="ECO:0000256" key="7">
    <source>
        <dbReference type="ARBA" id="ARBA00042984"/>
    </source>
</evidence>
<keyword evidence="4" id="KW-0786">Thiamine pyrophosphate</keyword>
<accession>A0A2G8KZV8</accession>
<dbReference type="Pfam" id="PF16078">
    <property type="entry name" value="2-oxogl_dehyd_N"/>
    <property type="match status" value="1"/>
</dbReference>
<dbReference type="STRING" id="307972.A0A2G8KZV8"/>
<evidence type="ECO:0000313" key="9">
    <source>
        <dbReference type="EMBL" id="PIK53563.1"/>
    </source>
</evidence>
<keyword evidence="10" id="KW-1185">Reference proteome</keyword>
<sequence>MYSMHKLLKHGLHFHKSTSMAIRTSWSLGQSTGNEKQTAKTKAGVRRYIAPVAAEPFLSGNSSIYVEGMYESWLQDPNSVHKSWDIFFKNAENGAAPGTAYSPPPPVEAGYPSPATSSATIPASQVIQDVSAKTLDRKVIEDHLSVQAIIRSYQLRGHFLAKTDPLGMDSSAEPTHRFVRQLESYHLGKSLHYSFTLLLRGNGGMVSSVGKE</sequence>
<comment type="cofactor">
    <cofactor evidence="1">
        <name>thiamine diphosphate</name>
        <dbReference type="ChEBI" id="CHEBI:58937"/>
    </cofactor>
</comment>
<evidence type="ECO:0000256" key="1">
    <source>
        <dbReference type="ARBA" id="ARBA00001964"/>
    </source>
</evidence>
<dbReference type="Gene3D" id="1.10.287.1150">
    <property type="entry name" value="TPP helical domain"/>
    <property type="match status" value="1"/>
</dbReference>
<comment type="similarity">
    <text evidence="2">Belongs to the alpha-ketoglutarate dehydrogenase family.</text>
</comment>
<proteinExistence type="inferred from homology"/>
<dbReference type="InterPro" id="IPR011603">
    <property type="entry name" value="2oxoglutarate_DH_E1"/>
</dbReference>
<feature type="domain" description="2-oxoglutarate dehydrogenase E1 component N-terminal" evidence="8">
    <location>
        <begin position="56"/>
        <end position="94"/>
    </location>
</feature>
<dbReference type="GO" id="GO:0005739">
    <property type="term" value="C:mitochondrion"/>
    <property type="evidence" value="ECO:0007669"/>
    <property type="project" value="TreeGrafter"/>
</dbReference>
<reference evidence="9 10" key="1">
    <citation type="journal article" date="2017" name="PLoS Biol.">
        <title>The sea cucumber genome provides insights into morphological evolution and visceral regeneration.</title>
        <authorList>
            <person name="Zhang X."/>
            <person name="Sun L."/>
            <person name="Yuan J."/>
            <person name="Sun Y."/>
            <person name="Gao Y."/>
            <person name="Zhang L."/>
            <person name="Li S."/>
            <person name="Dai H."/>
            <person name="Hamel J.F."/>
            <person name="Liu C."/>
            <person name="Yu Y."/>
            <person name="Liu S."/>
            <person name="Lin W."/>
            <person name="Guo K."/>
            <person name="Jin S."/>
            <person name="Xu P."/>
            <person name="Storey K.B."/>
            <person name="Huan P."/>
            <person name="Zhang T."/>
            <person name="Zhou Y."/>
            <person name="Zhang J."/>
            <person name="Lin C."/>
            <person name="Li X."/>
            <person name="Xing L."/>
            <person name="Huo D."/>
            <person name="Sun M."/>
            <person name="Wang L."/>
            <person name="Mercier A."/>
            <person name="Li F."/>
            <person name="Yang H."/>
            <person name="Xiang J."/>
        </authorList>
    </citation>
    <scope>NUCLEOTIDE SEQUENCE [LARGE SCALE GENOMIC DNA]</scope>
    <source>
        <strain evidence="9">Shaxun</strain>
        <tissue evidence="9">Muscle</tissue>
    </source>
</reference>
<dbReference type="InterPro" id="IPR032106">
    <property type="entry name" value="2-oxogl_dehyd_N"/>
</dbReference>
<protein>
    <recommendedName>
        <fullName evidence="6">2-oxoglutarate dehydrogenase, mitochondrial</fullName>
    </recommendedName>
    <alternativeName>
        <fullName evidence="7">2-oxoglutarate dehydrogenase complex component E1</fullName>
    </alternativeName>
</protein>
<gene>
    <name evidence="9" type="ORF">BSL78_09530</name>
</gene>
<evidence type="ECO:0000256" key="4">
    <source>
        <dbReference type="ARBA" id="ARBA00023052"/>
    </source>
</evidence>
<dbReference type="EMBL" id="MRZV01000281">
    <property type="protein sequence ID" value="PIK53563.1"/>
    <property type="molecule type" value="Genomic_DNA"/>
</dbReference>
<evidence type="ECO:0000256" key="5">
    <source>
        <dbReference type="ARBA" id="ARBA00037426"/>
    </source>
</evidence>
<dbReference type="GO" id="GO:0030976">
    <property type="term" value="F:thiamine pyrophosphate binding"/>
    <property type="evidence" value="ECO:0007669"/>
    <property type="project" value="InterPro"/>
</dbReference>
<evidence type="ECO:0000313" key="10">
    <source>
        <dbReference type="Proteomes" id="UP000230750"/>
    </source>
</evidence>
<evidence type="ECO:0000256" key="2">
    <source>
        <dbReference type="ARBA" id="ARBA00006936"/>
    </source>
</evidence>
<comment type="caution">
    <text evidence="9">The sequence shown here is derived from an EMBL/GenBank/DDBJ whole genome shotgun (WGS) entry which is preliminary data.</text>
</comment>
<dbReference type="PANTHER" id="PTHR23152">
    <property type="entry name" value="2-OXOGLUTARATE DEHYDROGENASE"/>
    <property type="match status" value="1"/>
</dbReference>
<dbReference type="GO" id="GO:0006099">
    <property type="term" value="P:tricarboxylic acid cycle"/>
    <property type="evidence" value="ECO:0007669"/>
    <property type="project" value="TreeGrafter"/>
</dbReference>
<evidence type="ECO:0000259" key="8">
    <source>
        <dbReference type="Pfam" id="PF16078"/>
    </source>
</evidence>
<organism evidence="9 10">
    <name type="scientific">Stichopus japonicus</name>
    <name type="common">Sea cucumber</name>
    <dbReference type="NCBI Taxonomy" id="307972"/>
    <lineage>
        <taxon>Eukaryota</taxon>
        <taxon>Metazoa</taxon>
        <taxon>Echinodermata</taxon>
        <taxon>Eleutherozoa</taxon>
        <taxon>Echinozoa</taxon>
        <taxon>Holothuroidea</taxon>
        <taxon>Aspidochirotacea</taxon>
        <taxon>Aspidochirotida</taxon>
        <taxon>Stichopodidae</taxon>
        <taxon>Apostichopus</taxon>
    </lineage>
</organism>
<comment type="function">
    <text evidence="5">The 2-oxoglutarate dehydrogenase complex catalyzes the overall conversion of 2-oxoglutarate to succinyl-CoA and CO(2). It contains multiple copies of three enzymatic components: 2-oxoglutarate dehydrogenase (E1), dihydrolipoamide succinyltransferase (E2) and lipoamide dehydrogenase (E3).</text>
</comment>
<dbReference type="GO" id="GO:0045252">
    <property type="term" value="C:oxoglutarate dehydrogenase complex"/>
    <property type="evidence" value="ECO:0007669"/>
    <property type="project" value="TreeGrafter"/>
</dbReference>
<name>A0A2G8KZV8_STIJA</name>
<evidence type="ECO:0000256" key="6">
    <source>
        <dbReference type="ARBA" id="ARBA00040267"/>
    </source>
</evidence>
<dbReference type="AlphaFoldDB" id="A0A2G8KZV8"/>
<evidence type="ECO:0000256" key="3">
    <source>
        <dbReference type="ARBA" id="ARBA00023002"/>
    </source>
</evidence>
<dbReference type="PANTHER" id="PTHR23152:SF4">
    <property type="entry name" value="2-OXOADIPATE DEHYDROGENASE COMPLEX COMPONENT E1"/>
    <property type="match status" value="1"/>
</dbReference>